<reference evidence="8 9" key="1">
    <citation type="submission" date="2023-12" db="EMBL/GenBank/DDBJ databases">
        <title>Pseudomonas machongensis sp. nov., isolated from wilted pepper plants (Capsicum annuum).</title>
        <authorList>
            <person name="Qiu M."/>
            <person name="Li Y."/>
            <person name="Liu Q."/>
            <person name="Zhang X."/>
            <person name="Huang Y."/>
            <person name="Guo R."/>
            <person name="Hu M."/>
            <person name="Zhou J."/>
            <person name="Zhou X."/>
        </authorList>
    </citation>
    <scope>NUCLEOTIDE SEQUENCE [LARGE SCALE GENOMIC DNA]</scope>
    <source>
        <strain evidence="8 9">MH2</strain>
    </source>
</reference>
<dbReference type="InterPro" id="IPR050445">
    <property type="entry name" value="Bact_polysacc_biosynth/exp"/>
</dbReference>
<keyword evidence="9" id="KW-1185">Reference proteome</keyword>
<name>A0ABU5V9F3_9PSED</name>
<evidence type="ECO:0000256" key="1">
    <source>
        <dbReference type="ARBA" id="ARBA00004651"/>
    </source>
</evidence>
<dbReference type="EMBL" id="JAYFUI010000033">
    <property type="protein sequence ID" value="MEA5669852.1"/>
    <property type="molecule type" value="Genomic_DNA"/>
</dbReference>
<dbReference type="Gene3D" id="3.30.1890.10">
    <property type="entry name" value="FepE-like"/>
    <property type="match status" value="1"/>
</dbReference>
<feature type="transmembrane region" description="Helical" evidence="6">
    <location>
        <begin position="300"/>
        <end position="323"/>
    </location>
</feature>
<keyword evidence="3 6" id="KW-0812">Transmembrane</keyword>
<dbReference type="Pfam" id="PF02706">
    <property type="entry name" value="Wzz"/>
    <property type="match status" value="1"/>
</dbReference>
<dbReference type="SUPFAM" id="SSF160355">
    <property type="entry name" value="Bacterial polysaccharide co-polymerase-like"/>
    <property type="match status" value="1"/>
</dbReference>
<proteinExistence type="predicted"/>
<gene>
    <name evidence="8" type="ORF">VA602_00700</name>
</gene>
<dbReference type="RefSeq" id="WP_323452201.1">
    <property type="nucleotide sequence ID" value="NZ_JAYFUI010000033.1"/>
</dbReference>
<keyword evidence="2" id="KW-1003">Cell membrane</keyword>
<evidence type="ECO:0000256" key="6">
    <source>
        <dbReference type="SAM" id="Phobius"/>
    </source>
</evidence>
<keyword evidence="4 6" id="KW-1133">Transmembrane helix</keyword>
<evidence type="ECO:0000313" key="9">
    <source>
        <dbReference type="Proteomes" id="UP001302573"/>
    </source>
</evidence>
<dbReference type="PANTHER" id="PTHR32309">
    <property type="entry name" value="TYROSINE-PROTEIN KINASE"/>
    <property type="match status" value="1"/>
</dbReference>
<dbReference type="PANTHER" id="PTHR32309:SF13">
    <property type="entry name" value="FERRIC ENTEROBACTIN TRANSPORT PROTEIN FEPE"/>
    <property type="match status" value="1"/>
</dbReference>
<evidence type="ECO:0000313" key="8">
    <source>
        <dbReference type="EMBL" id="MEA5669852.1"/>
    </source>
</evidence>
<accession>A0ABU5V9F3</accession>
<evidence type="ECO:0000259" key="7">
    <source>
        <dbReference type="Pfam" id="PF02706"/>
    </source>
</evidence>
<comment type="caution">
    <text evidence="8">The sequence shown here is derived from an EMBL/GenBank/DDBJ whole genome shotgun (WGS) entry which is preliminary data.</text>
</comment>
<evidence type="ECO:0000256" key="3">
    <source>
        <dbReference type="ARBA" id="ARBA00022692"/>
    </source>
</evidence>
<evidence type="ECO:0000256" key="5">
    <source>
        <dbReference type="ARBA" id="ARBA00023136"/>
    </source>
</evidence>
<keyword evidence="5 6" id="KW-0472">Membrane</keyword>
<feature type="domain" description="Polysaccharide chain length determinant N-terminal" evidence="7">
    <location>
        <begin position="11"/>
        <end position="103"/>
    </location>
</feature>
<evidence type="ECO:0000256" key="4">
    <source>
        <dbReference type="ARBA" id="ARBA00022989"/>
    </source>
</evidence>
<protein>
    <submittedName>
        <fullName evidence="8">Wzz/FepE/Etk N-terminal domain-containing protein</fullName>
    </submittedName>
</protein>
<feature type="transmembrane region" description="Helical" evidence="6">
    <location>
        <begin position="25"/>
        <end position="44"/>
    </location>
</feature>
<comment type="subcellular location">
    <subcellularLocation>
        <location evidence="1">Cell membrane</location>
        <topology evidence="1">Multi-pass membrane protein</topology>
    </subcellularLocation>
</comment>
<evidence type="ECO:0000256" key="2">
    <source>
        <dbReference type="ARBA" id="ARBA00022475"/>
    </source>
</evidence>
<dbReference type="Proteomes" id="UP001302573">
    <property type="component" value="Unassembled WGS sequence"/>
</dbReference>
<dbReference type="InterPro" id="IPR003856">
    <property type="entry name" value="LPS_length_determ_N"/>
</dbReference>
<sequence length="339" mass="37105">MLNMNKGLDGDLDVLELVKGMCERWLLILACALGGVLVAAIMVMRMEPKYEVKLSIDFPARGDLAQLNVARKEAGLEPFSNVAVFKDFVADLRSESVRQTFFEERADKEAPGLPYAEFSATFSVVEEARGGYLSMTATDGRQAGVLLERFAKAAAEKTKHDLLEHHAEEIAERVGSVEKKIAVLRETARRMRDDHIVRLNESLGIARILGIDKPLLIAGGISANATGADEVAYLRGVKALEAEVKALQLRASDDAYIKELRPLEQSLSGYREQKVESAVFRPYRQNGAIEVHPKGVAKRLILLVGGVLGAAVGVLVALFAMLLRNDLSIRKHRASSEIG</sequence>
<organism evidence="8 9">
    <name type="scientific">Pseudomonas machongensis</name>
    <dbReference type="NCBI Taxonomy" id="3110229"/>
    <lineage>
        <taxon>Bacteria</taxon>
        <taxon>Pseudomonadati</taxon>
        <taxon>Pseudomonadota</taxon>
        <taxon>Gammaproteobacteria</taxon>
        <taxon>Pseudomonadales</taxon>
        <taxon>Pseudomonadaceae</taxon>
        <taxon>Pseudomonas</taxon>
    </lineage>
</organism>